<reference evidence="2" key="2">
    <citation type="submission" date="2022-01" db="EMBL/GenBank/DDBJ databases">
        <authorList>
            <person name="Yamashiro T."/>
            <person name="Shiraishi A."/>
            <person name="Satake H."/>
            <person name="Nakayama K."/>
        </authorList>
    </citation>
    <scope>NUCLEOTIDE SEQUENCE</scope>
</reference>
<sequence length="158" mass="18063">MWNAIKSRFGGNDESKKMQKYILKQQFEGFMYPTQMYASQKFLRSLPLLGYSFLNYENQPGKDSSFDDLYNYLESLKMSKRLSLPSLPIANKFYQEDGRKVSSDAKAPVGLINKNKVECDNATKQGILQRVVEQRKITGGDGWNPGNKMGADLERRSV</sequence>
<feature type="region of interest" description="Disordered" evidence="1">
    <location>
        <begin position="139"/>
        <end position="158"/>
    </location>
</feature>
<protein>
    <submittedName>
        <fullName evidence="2">Uncharacterized protein</fullName>
    </submittedName>
</protein>
<dbReference type="Proteomes" id="UP001151760">
    <property type="component" value="Unassembled WGS sequence"/>
</dbReference>
<keyword evidence="3" id="KW-1185">Reference proteome</keyword>
<organism evidence="2 3">
    <name type="scientific">Tanacetum coccineum</name>
    <dbReference type="NCBI Taxonomy" id="301880"/>
    <lineage>
        <taxon>Eukaryota</taxon>
        <taxon>Viridiplantae</taxon>
        <taxon>Streptophyta</taxon>
        <taxon>Embryophyta</taxon>
        <taxon>Tracheophyta</taxon>
        <taxon>Spermatophyta</taxon>
        <taxon>Magnoliopsida</taxon>
        <taxon>eudicotyledons</taxon>
        <taxon>Gunneridae</taxon>
        <taxon>Pentapetalae</taxon>
        <taxon>asterids</taxon>
        <taxon>campanulids</taxon>
        <taxon>Asterales</taxon>
        <taxon>Asteraceae</taxon>
        <taxon>Asteroideae</taxon>
        <taxon>Anthemideae</taxon>
        <taxon>Anthemidinae</taxon>
        <taxon>Tanacetum</taxon>
    </lineage>
</organism>
<proteinExistence type="predicted"/>
<evidence type="ECO:0000256" key="1">
    <source>
        <dbReference type="SAM" id="MobiDB-lite"/>
    </source>
</evidence>
<reference evidence="2" key="1">
    <citation type="journal article" date="2022" name="Int. J. Mol. Sci.">
        <title>Draft Genome of Tanacetum Coccineum: Genomic Comparison of Closely Related Tanacetum-Family Plants.</title>
        <authorList>
            <person name="Yamashiro T."/>
            <person name="Shiraishi A."/>
            <person name="Nakayama K."/>
            <person name="Satake H."/>
        </authorList>
    </citation>
    <scope>NUCLEOTIDE SEQUENCE</scope>
</reference>
<comment type="caution">
    <text evidence="2">The sequence shown here is derived from an EMBL/GenBank/DDBJ whole genome shotgun (WGS) entry which is preliminary data.</text>
</comment>
<evidence type="ECO:0000313" key="3">
    <source>
        <dbReference type="Proteomes" id="UP001151760"/>
    </source>
</evidence>
<dbReference type="EMBL" id="BQNB010019215">
    <property type="protein sequence ID" value="GJT82944.1"/>
    <property type="molecule type" value="Genomic_DNA"/>
</dbReference>
<gene>
    <name evidence="2" type="ORF">Tco_1057286</name>
</gene>
<evidence type="ECO:0000313" key="2">
    <source>
        <dbReference type="EMBL" id="GJT82944.1"/>
    </source>
</evidence>
<name>A0ABQ5H559_9ASTR</name>
<accession>A0ABQ5H559</accession>